<proteinExistence type="predicted"/>
<evidence type="ECO:0000313" key="2">
    <source>
        <dbReference type="Proteomes" id="UP000719412"/>
    </source>
</evidence>
<sequence>MADKCCQCAVKTNANDSTVCDCCKMRMHYRCTDLTDDDINFLRRSKSTQITILCKSCKSGLSSVRDLKLNIESLQLSLNQRLSAIETAIKSPVISKDQKEEIIRESVERSLRAANIILANVPESSNDQDVTVANDILECIDPSAIVSPENVTRIGKKVPNHPRLLKLKLKDVDMARMNVRGLRTKTNEFYVSVLETSADIIALSETWLDPKQMRKTLRTLLRLERESNPLVYPVHPYDTATDVTALNNKIRELQSLIDEFDGSTDTVHRKLLSKLAHALGRPNRIKPSTPEERKSSSKIIVTLLNFKTDIETKVKRASADQSLSALEVSLLNVDDDEESDGEESMLVTSTPLHAPVCETTSRSHVVPVHKWNLKFSGEDPRLSLSSFLIRVEELRIARHATEEDLYNSAIDLFEGRALTWYRSIRRQATA</sequence>
<keyword evidence="2" id="KW-1185">Reference proteome</keyword>
<evidence type="ECO:0000313" key="1">
    <source>
        <dbReference type="EMBL" id="KAH0814758.1"/>
    </source>
</evidence>
<dbReference type="Proteomes" id="UP000719412">
    <property type="component" value="Unassembled WGS sequence"/>
</dbReference>
<protein>
    <recommendedName>
        <fullName evidence="3">Zinc finger PHD-type domain-containing protein</fullName>
    </recommendedName>
</protein>
<dbReference type="Gene3D" id="3.60.10.10">
    <property type="entry name" value="Endonuclease/exonuclease/phosphatase"/>
    <property type="match status" value="1"/>
</dbReference>
<evidence type="ECO:0008006" key="3">
    <source>
        <dbReference type="Google" id="ProtNLM"/>
    </source>
</evidence>
<name>A0A8J6HJI8_TENMO</name>
<dbReference type="SUPFAM" id="SSF56219">
    <property type="entry name" value="DNase I-like"/>
    <property type="match status" value="1"/>
</dbReference>
<accession>A0A8J6HJI8</accession>
<reference evidence="1" key="2">
    <citation type="submission" date="2021-08" db="EMBL/GenBank/DDBJ databases">
        <authorList>
            <person name="Eriksson T."/>
        </authorList>
    </citation>
    <scope>NUCLEOTIDE SEQUENCE</scope>
    <source>
        <strain evidence="1">Stoneville</strain>
        <tissue evidence="1">Whole head</tissue>
    </source>
</reference>
<gene>
    <name evidence="1" type="ORF">GEV33_008033</name>
</gene>
<organism evidence="1 2">
    <name type="scientific">Tenebrio molitor</name>
    <name type="common">Yellow mealworm beetle</name>
    <dbReference type="NCBI Taxonomy" id="7067"/>
    <lineage>
        <taxon>Eukaryota</taxon>
        <taxon>Metazoa</taxon>
        <taxon>Ecdysozoa</taxon>
        <taxon>Arthropoda</taxon>
        <taxon>Hexapoda</taxon>
        <taxon>Insecta</taxon>
        <taxon>Pterygota</taxon>
        <taxon>Neoptera</taxon>
        <taxon>Endopterygota</taxon>
        <taxon>Coleoptera</taxon>
        <taxon>Polyphaga</taxon>
        <taxon>Cucujiformia</taxon>
        <taxon>Tenebrionidae</taxon>
        <taxon>Tenebrio</taxon>
    </lineage>
</organism>
<dbReference type="AlphaFoldDB" id="A0A8J6HJI8"/>
<comment type="caution">
    <text evidence="1">The sequence shown here is derived from an EMBL/GenBank/DDBJ whole genome shotgun (WGS) entry which is preliminary data.</text>
</comment>
<dbReference type="EMBL" id="JABDTM020023960">
    <property type="protein sequence ID" value="KAH0814758.1"/>
    <property type="molecule type" value="Genomic_DNA"/>
</dbReference>
<dbReference type="InterPro" id="IPR036691">
    <property type="entry name" value="Endo/exonu/phosph_ase_sf"/>
</dbReference>
<reference evidence="1" key="1">
    <citation type="journal article" date="2020" name="J Insects Food Feed">
        <title>The yellow mealworm (Tenebrio molitor) genome: a resource for the emerging insects as food and feed industry.</title>
        <authorList>
            <person name="Eriksson T."/>
            <person name="Andere A."/>
            <person name="Kelstrup H."/>
            <person name="Emery V."/>
            <person name="Picard C."/>
        </authorList>
    </citation>
    <scope>NUCLEOTIDE SEQUENCE</scope>
    <source>
        <strain evidence="1">Stoneville</strain>
        <tissue evidence="1">Whole head</tissue>
    </source>
</reference>